<evidence type="ECO:0008006" key="5">
    <source>
        <dbReference type="Google" id="ProtNLM"/>
    </source>
</evidence>
<feature type="domain" description="Siderophore-interacting FAD-binding" evidence="2">
    <location>
        <begin position="13"/>
        <end position="124"/>
    </location>
</feature>
<evidence type="ECO:0000259" key="1">
    <source>
        <dbReference type="Pfam" id="PF04954"/>
    </source>
</evidence>
<proteinExistence type="predicted"/>
<dbReference type="PANTHER" id="PTHR30157:SF0">
    <property type="entry name" value="NADPH-DEPENDENT FERRIC-CHELATE REDUCTASE"/>
    <property type="match status" value="1"/>
</dbReference>
<dbReference type="EMBL" id="PNHK01000003">
    <property type="protein sequence ID" value="PMD05090.1"/>
    <property type="molecule type" value="Genomic_DNA"/>
</dbReference>
<accession>A0A2N6VLR9</accession>
<dbReference type="AlphaFoldDB" id="A0A2N6VLR9"/>
<dbReference type="Gene3D" id="3.40.50.80">
    <property type="entry name" value="Nucleotide-binding domain of ferredoxin-NADP reductase (FNR) module"/>
    <property type="match status" value="1"/>
</dbReference>
<dbReference type="OrthoDB" id="3291337at2"/>
<dbReference type="InterPro" id="IPR013113">
    <property type="entry name" value="SIP_FAD-bd"/>
</dbReference>
<evidence type="ECO:0000259" key="2">
    <source>
        <dbReference type="Pfam" id="PF08021"/>
    </source>
</evidence>
<dbReference type="CDD" id="cd06193">
    <property type="entry name" value="siderophore_interacting"/>
    <property type="match status" value="1"/>
</dbReference>
<dbReference type="InterPro" id="IPR007037">
    <property type="entry name" value="SIP_rossman_dom"/>
</dbReference>
<dbReference type="Gene3D" id="2.40.30.10">
    <property type="entry name" value="Translation factors"/>
    <property type="match status" value="1"/>
</dbReference>
<name>A0A2N6VLR9_9MICO</name>
<dbReference type="InterPro" id="IPR039261">
    <property type="entry name" value="FNR_nucleotide-bd"/>
</dbReference>
<dbReference type="PANTHER" id="PTHR30157">
    <property type="entry name" value="FERRIC REDUCTASE, NADPH-DEPENDENT"/>
    <property type="match status" value="1"/>
</dbReference>
<evidence type="ECO:0000313" key="4">
    <source>
        <dbReference type="Proteomes" id="UP000235598"/>
    </source>
</evidence>
<organism evidence="3 4">
    <name type="scientific">Brevibacterium paucivorans</name>
    <dbReference type="NCBI Taxonomy" id="170994"/>
    <lineage>
        <taxon>Bacteria</taxon>
        <taxon>Bacillati</taxon>
        <taxon>Actinomycetota</taxon>
        <taxon>Actinomycetes</taxon>
        <taxon>Micrococcales</taxon>
        <taxon>Brevibacteriaceae</taxon>
        <taxon>Brevibacterium</taxon>
    </lineage>
</organism>
<comment type="caution">
    <text evidence="3">The sequence shown here is derived from an EMBL/GenBank/DDBJ whole genome shotgun (WGS) entry which is preliminary data.</text>
</comment>
<dbReference type="InterPro" id="IPR039374">
    <property type="entry name" value="SIP_fam"/>
</dbReference>
<feature type="domain" description="SIP-like Rossmann fold" evidence="1">
    <location>
        <begin position="143"/>
        <end position="293"/>
    </location>
</feature>
<sequence>MPQSYKPFLVHLTARSRVSENLVRLTFTGPELGQFGTTCLDQRIKLVLGSRECVEELAERDDWLAWARSLPEDVRPRLRTYTVKAVRPMSKEIDVDFVVHGTEGPASAFAVEAPIGTHIAIVGPVEGAPGSSSEGVAWAPGSASQVLIAGDETAVPAISNIVESLDPEMRGAVFLEVPSSGDIQDFTAPHGVTVNWLPRESHAGTARGDLLYRAVQEWCDQNGIASSEKQVDPDDSYDSSVLLWDEARRGNTDALYAWVAADADTVARLRHEMRKKRGLPKDSSSFMGYWRMGVSL</sequence>
<dbReference type="Pfam" id="PF08021">
    <property type="entry name" value="FAD_binding_9"/>
    <property type="match status" value="1"/>
</dbReference>
<dbReference type="Proteomes" id="UP000235598">
    <property type="component" value="Unassembled WGS sequence"/>
</dbReference>
<dbReference type="Pfam" id="PF04954">
    <property type="entry name" value="SIP"/>
    <property type="match status" value="1"/>
</dbReference>
<evidence type="ECO:0000313" key="3">
    <source>
        <dbReference type="EMBL" id="PMD05090.1"/>
    </source>
</evidence>
<protein>
    <recommendedName>
        <fullName evidence="5">Siderophore-interacting protein</fullName>
    </recommendedName>
</protein>
<reference evidence="3 4" key="1">
    <citation type="submission" date="2017-09" db="EMBL/GenBank/DDBJ databases">
        <title>Bacterial strain isolated from the female urinary microbiota.</title>
        <authorList>
            <person name="Thomas-White K."/>
            <person name="Kumar N."/>
            <person name="Forster S."/>
            <person name="Putonti C."/>
            <person name="Lawley T."/>
            <person name="Wolfe A.J."/>
        </authorList>
    </citation>
    <scope>NUCLEOTIDE SEQUENCE [LARGE SCALE GENOMIC DNA]</scope>
    <source>
        <strain evidence="3 4">UMB1301</strain>
    </source>
</reference>
<gene>
    <name evidence="3" type="ORF">CJ199_08345</name>
</gene>
<dbReference type="RefSeq" id="WP_102239031.1">
    <property type="nucleotide sequence ID" value="NZ_JBDMHW010000008.1"/>
</dbReference>